<dbReference type="Pfam" id="PF00648">
    <property type="entry name" value="Peptidase_C2"/>
    <property type="match status" value="1"/>
</dbReference>
<dbReference type="Proteomes" id="UP000276133">
    <property type="component" value="Unassembled WGS sequence"/>
</dbReference>
<reference evidence="5 6" key="1">
    <citation type="journal article" date="2018" name="Sci. Rep.">
        <title>Genomic signatures of local adaptation to the degree of environmental predictability in rotifers.</title>
        <authorList>
            <person name="Franch-Gras L."/>
            <person name="Hahn C."/>
            <person name="Garcia-Roger E.M."/>
            <person name="Carmona M.J."/>
            <person name="Serra M."/>
            <person name="Gomez A."/>
        </authorList>
    </citation>
    <scope>NUCLEOTIDE SEQUENCE [LARGE SCALE GENOMIC DNA]</scope>
    <source>
        <strain evidence="5">HYR1</strain>
    </source>
</reference>
<dbReference type="InterPro" id="IPR022684">
    <property type="entry name" value="Calpain_cysteine_protease"/>
</dbReference>
<evidence type="ECO:0000313" key="5">
    <source>
        <dbReference type="EMBL" id="RNA08710.1"/>
    </source>
</evidence>
<dbReference type="STRING" id="10195.A0A3M7QBD9"/>
<dbReference type="PROSITE" id="PS50203">
    <property type="entry name" value="CALPAIN_CAT"/>
    <property type="match status" value="1"/>
</dbReference>
<dbReference type="GO" id="GO:0005737">
    <property type="term" value="C:cytoplasm"/>
    <property type="evidence" value="ECO:0007669"/>
    <property type="project" value="TreeGrafter"/>
</dbReference>
<organism evidence="5 6">
    <name type="scientific">Brachionus plicatilis</name>
    <name type="common">Marine rotifer</name>
    <name type="synonym">Brachionus muelleri</name>
    <dbReference type="NCBI Taxonomy" id="10195"/>
    <lineage>
        <taxon>Eukaryota</taxon>
        <taxon>Metazoa</taxon>
        <taxon>Spiralia</taxon>
        <taxon>Gnathifera</taxon>
        <taxon>Rotifera</taxon>
        <taxon>Eurotatoria</taxon>
        <taxon>Monogononta</taxon>
        <taxon>Pseudotrocha</taxon>
        <taxon>Ploima</taxon>
        <taxon>Brachionidae</taxon>
        <taxon>Brachionus</taxon>
    </lineage>
</organism>
<protein>
    <submittedName>
        <fullName evidence="5">Calpain-A</fullName>
    </submittedName>
</protein>
<comment type="similarity">
    <text evidence="1">Belongs to the peptidase C2 family.</text>
</comment>
<evidence type="ECO:0000259" key="4">
    <source>
        <dbReference type="PROSITE" id="PS50203"/>
    </source>
</evidence>
<comment type="caution">
    <text evidence="3">Lacks conserved residue(s) required for the propagation of feature annotation.</text>
</comment>
<dbReference type="InterPro" id="IPR022683">
    <property type="entry name" value="Calpain_III"/>
</dbReference>
<dbReference type="InterPro" id="IPR036213">
    <property type="entry name" value="Calpain_III_sf"/>
</dbReference>
<dbReference type="EMBL" id="REGN01006653">
    <property type="protein sequence ID" value="RNA08710.1"/>
    <property type="molecule type" value="Genomic_DNA"/>
</dbReference>
<dbReference type="PRINTS" id="PR00704">
    <property type="entry name" value="CALPAIN"/>
</dbReference>
<dbReference type="OrthoDB" id="424753at2759"/>
<gene>
    <name evidence="5" type="ORF">BpHYR1_003589</name>
</gene>
<dbReference type="SUPFAM" id="SSF54001">
    <property type="entry name" value="Cysteine proteinases"/>
    <property type="match status" value="1"/>
</dbReference>
<dbReference type="GO" id="GO:0006508">
    <property type="term" value="P:proteolysis"/>
    <property type="evidence" value="ECO:0007669"/>
    <property type="project" value="InterPro"/>
</dbReference>
<feature type="active site" evidence="2">
    <location>
        <position position="49"/>
    </location>
</feature>
<dbReference type="AlphaFoldDB" id="A0A3M7QBD9"/>
<dbReference type="InterPro" id="IPR001300">
    <property type="entry name" value="Peptidase_C2_calpain_cat"/>
</dbReference>
<dbReference type="PANTHER" id="PTHR10183:SF433">
    <property type="entry name" value="CALPAIN-A-RELATED"/>
    <property type="match status" value="1"/>
</dbReference>
<dbReference type="PANTHER" id="PTHR10183">
    <property type="entry name" value="CALPAIN"/>
    <property type="match status" value="1"/>
</dbReference>
<dbReference type="Gene3D" id="2.60.120.380">
    <property type="match status" value="1"/>
</dbReference>
<dbReference type="Pfam" id="PF01067">
    <property type="entry name" value="Calpain_III"/>
    <property type="match status" value="1"/>
</dbReference>
<feature type="domain" description="Calpain catalytic" evidence="4">
    <location>
        <begin position="14"/>
        <end position="108"/>
    </location>
</feature>
<dbReference type="SUPFAM" id="SSF49758">
    <property type="entry name" value="Calpain large subunit, middle domain (domain III)"/>
    <property type="match status" value="1"/>
</dbReference>
<evidence type="ECO:0000256" key="3">
    <source>
        <dbReference type="PROSITE-ProRule" id="PRU00239"/>
    </source>
</evidence>
<dbReference type="InterPro" id="IPR022682">
    <property type="entry name" value="Calpain_domain_III"/>
</dbReference>
<dbReference type="InterPro" id="IPR038765">
    <property type="entry name" value="Papain-like_cys_pep_sf"/>
</dbReference>
<evidence type="ECO:0000256" key="2">
    <source>
        <dbReference type="PIRSR" id="PIRSR622684-1"/>
    </source>
</evidence>
<evidence type="ECO:0000313" key="6">
    <source>
        <dbReference type="Proteomes" id="UP000276133"/>
    </source>
</evidence>
<dbReference type="SMART" id="SM00720">
    <property type="entry name" value="calpain_III"/>
    <property type="match status" value="1"/>
</dbReference>
<name>A0A3M7QBD9_BRAPC</name>
<feature type="active site" evidence="2">
    <location>
        <position position="25"/>
    </location>
</feature>
<keyword evidence="6" id="KW-1185">Reference proteome</keyword>
<comment type="caution">
    <text evidence="5">The sequence shown here is derived from an EMBL/GenBank/DDBJ whole genome shotgun (WGS) entry which is preliminary data.</text>
</comment>
<dbReference type="GO" id="GO:0004198">
    <property type="term" value="F:calcium-dependent cysteine-type endopeptidase activity"/>
    <property type="evidence" value="ECO:0007669"/>
    <property type="project" value="InterPro"/>
</dbReference>
<evidence type="ECO:0000256" key="1">
    <source>
        <dbReference type="ARBA" id="ARBA00007623"/>
    </source>
</evidence>
<proteinExistence type="inferred from homology"/>
<dbReference type="FunFam" id="3.90.70.10:FF:000114">
    <property type="entry name" value="Calpain a"/>
    <property type="match status" value="1"/>
</dbReference>
<sequence>MNAAYIEPDPRLYEEKLPNGLVKGHAYTISKIALLEHHGREIRLIRLRNPWGRIEWKGAWSDNSREWSMVDKGVLDQLEFRQENEGEFWMSFEDFFNYFDSIQFCHLTPESFSDQILNDCPNERISWKMVSYHGEWSVGERSAGGSGNGGDCRFWNNPQFLVKLVDVDQEDNDNMATCVVALMQKYTREKRTQMRGEPAEEFIQFRLYRVFNDSDAENSLRHGHKLDATQMERVGNSGDYINKREVTKRFKLRPGYYAIIPSLYDVNVEGQFLLRIFTEKLIKDQNLNVLQKESLNEEIRKMSGFFDATSLDSAFKDWTSMINAADLNARQNAIQVRSNQSSSINLMAPFMHLNVSKDGTVKKECFSPVKNRNKLQNACDIM</sequence>
<dbReference type="Gene3D" id="3.90.70.10">
    <property type="entry name" value="Cysteine proteinases"/>
    <property type="match status" value="1"/>
</dbReference>
<accession>A0A3M7QBD9</accession>